<sequence>MSTNFFNMLSQDYKNLAENSDFSDIKIQVGKRPKNEVSFYAHSLILRACSPYFQEVLLMEDNNIDSGKVLLFDKPNITPELYIYDGTIDLTSVDFSDIVFLLWGAHEFRLSELCNYIEDEIIRQKDLVMKNISLIYKKGLLEFTKLTELCKYIFKSNDILFSLNRSIISISASASITSTLALTKQPTIQSNIIKQPTI</sequence>
<dbReference type="EMBL" id="CAJVQB010000248">
    <property type="protein sequence ID" value="CAG8477703.1"/>
    <property type="molecule type" value="Genomic_DNA"/>
</dbReference>
<dbReference type="Gene3D" id="3.30.710.10">
    <property type="entry name" value="Potassium Channel Kv1.1, Chain A"/>
    <property type="match status" value="1"/>
</dbReference>
<dbReference type="PROSITE" id="PS50097">
    <property type="entry name" value="BTB"/>
    <property type="match status" value="1"/>
</dbReference>
<gene>
    <name evidence="2" type="ORF">GMARGA_LOCUS1081</name>
</gene>
<organism evidence="2 3">
    <name type="scientific">Gigaspora margarita</name>
    <dbReference type="NCBI Taxonomy" id="4874"/>
    <lineage>
        <taxon>Eukaryota</taxon>
        <taxon>Fungi</taxon>
        <taxon>Fungi incertae sedis</taxon>
        <taxon>Mucoromycota</taxon>
        <taxon>Glomeromycotina</taxon>
        <taxon>Glomeromycetes</taxon>
        <taxon>Diversisporales</taxon>
        <taxon>Gigasporaceae</taxon>
        <taxon>Gigaspora</taxon>
    </lineage>
</organism>
<dbReference type="SMART" id="SM00225">
    <property type="entry name" value="BTB"/>
    <property type="match status" value="1"/>
</dbReference>
<dbReference type="InterPro" id="IPR000210">
    <property type="entry name" value="BTB/POZ_dom"/>
</dbReference>
<dbReference type="Pfam" id="PF00651">
    <property type="entry name" value="BTB"/>
    <property type="match status" value="1"/>
</dbReference>
<accession>A0ABM8VYB6</accession>
<name>A0ABM8VYB6_GIGMA</name>
<dbReference type="Proteomes" id="UP000789901">
    <property type="component" value="Unassembled WGS sequence"/>
</dbReference>
<keyword evidence="3" id="KW-1185">Reference proteome</keyword>
<protein>
    <submittedName>
        <fullName evidence="2">31053_t:CDS:1</fullName>
    </submittedName>
</protein>
<evidence type="ECO:0000313" key="2">
    <source>
        <dbReference type="EMBL" id="CAG8477703.1"/>
    </source>
</evidence>
<proteinExistence type="predicted"/>
<dbReference type="InterPro" id="IPR011333">
    <property type="entry name" value="SKP1/BTB/POZ_sf"/>
</dbReference>
<dbReference type="SUPFAM" id="SSF54695">
    <property type="entry name" value="POZ domain"/>
    <property type="match status" value="1"/>
</dbReference>
<feature type="domain" description="BTB" evidence="1">
    <location>
        <begin position="23"/>
        <end position="92"/>
    </location>
</feature>
<evidence type="ECO:0000313" key="3">
    <source>
        <dbReference type="Proteomes" id="UP000789901"/>
    </source>
</evidence>
<evidence type="ECO:0000259" key="1">
    <source>
        <dbReference type="PROSITE" id="PS50097"/>
    </source>
</evidence>
<comment type="caution">
    <text evidence="2">The sequence shown here is derived from an EMBL/GenBank/DDBJ whole genome shotgun (WGS) entry which is preliminary data.</text>
</comment>
<reference evidence="2 3" key="1">
    <citation type="submission" date="2021-06" db="EMBL/GenBank/DDBJ databases">
        <authorList>
            <person name="Kallberg Y."/>
            <person name="Tangrot J."/>
            <person name="Rosling A."/>
        </authorList>
    </citation>
    <scope>NUCLEOTIDE SEQUENCE [LARGE SCALE GENOMIC DNA]</scope>
    <source>
        <strain evidence="2 3">120-4 pot B 10/14</strain>
    </source>
</reference>